<reference evidence="4" key="1">
    <citation type="submission" date="2017-08" db="EMBL/GenBank/DDBJ databases">
        <authorList>
            <person name="Varghese N."/>
            <person name="Submissions S."/>
        </authorList>
    </citation>
    <scope>NUCLEOTIDE SEQUENCE [LARGE SCALE GENOMIC DNA]</scope>
    <source>
        <strain evidence="4">DSM 4725</strain>
    </source>
</reference>
<keyword evidence="2" id="KW-0732">Signal</keyword>
<sequence length="345" mass="36064">MTHRPLTALRRAGGAAVLVAALAACGQDGETSGDGAEANFYEGENLDFVVPYDAGGGYDVYARAIAPYLGECLGAEVVVRNEPGAGSLLATNATAAAGPEDRRIQITNSVGTTSAQIAGAEGVMFDMSEFSMIGRLATAPDTVAVAADSDLEDFQDIIDSEETVRFVATGPGSNEYIAASVLSAIYGFPYEVITGFGGSGEARLAVIAGNADAHASTWDSHLGAIESGELNPVLVTSDEPVELLPDTPVLTDFTPESEEGQVLVEDLVNLETLGRGLVAPPGLPENQLTELREAFECATTNEELIAELEGQQRPLDVLNGDEYLELIESVIDSSPEFIEAVKASF</sequence>
<dbReference type="Proteomes" id="UP000219435">
    <property type="component" value="Unassembled WGS sequence"/>
</dbReference>
<dbReference type="AlphaFoldDB" id="A0A285V6E9"/>
<dbReference type="Gene3D" id="3.40.190.10">
    <property type="entry name" value="Periplasmic binding protein-like II"/>
    <property type="match status" value="1"/>
</dbReference>
<dbReference type="InterPro" id="IPR042100">
    <property type="entry name" value="Bug_dom1"/>
</dbReference>
<gene>
    <name evidence="3" type="ORF">SAMN05660748_2234</name>
</gene>
<dbReference type="PANTHER" id="PTHR42928">
    <property type="entry name" value="TRICARBOXYLATE-BINDING PROTEIN"/>
    <property type="match status" value="1"/>
</dbReference>
<proteinExistence type="inferred from homology"/>
<accession>A0A285V6E9</accession>
<dbReference type="PANTHER" id="PTHR42928:SF5">
    <property type="entry name" value="BLR1237 PROTEIN"/>
    <property type="match status" value="1"/>
</dbReference>
<organism evidence="3 4">
    <name type="scientific">Blastococcus aggregatus</name>
    <dbReference type="NCBI Taxonomy" id="38502"/>
    <lineage>
        <taxon>Bacteria</taxon>
        <taxon>Bacillati</taxon>
        <taxon>Actinomycetota</taxon>
        <taxon>Actinomycetes</taxon>
        <taxon>Geodermatophilales</taxon>
        <taxon>Geodermatophilaceae</taxon>
        <taxon>Blastococcus</taxon>
    </lineage>
</organism>
<dbReference type="SUPFAM" id="SSF53850">
    <property type="entry name" value="Periplasmic binding protein-like II"/>
    <property type="match status" value="1"/>
</dbReference>
<evidence type="ECO:0000256" key="1">
    <source>
        <dbReference type="ARBA" id="ARBA00006987"/>
    </source>
</evidence>
<dbReference type="RefSeq" id="WP_097195081.1">
    <property type="nucleotide sequence ID" value="NZ_OBQI01000003.1"/>
</dbReference>
<protein>
    <submittedName>
        <fullName evidence="3">Tripartite-type tricarboxylate transporter, receptor component TctC</fullName>
    </submittedName>
</protein>
<feature type="chain" id="PRO_5038537196" evidence="2">
    <location>
        <begin position="27"/>
        <end position="345"/>
    </location>
</feature>
<keyword evidence="4" id="KW-1185">Reference proteome</keyword>
<dbReference type="InterPro" id="IPR005064">
    <property type="entry name" value="BUG"/>
</dbReference>
<evidence type="ECO:0000313" key="3">
    <source>
        <dbReference type="EMBL" id="SOC49507.1"/>
    </source>
</evidence>
<dbReference type="PROSITE" id="PS51257">
    <property type="entry name" value="PROKAR_LIPOPROTEIN"/>
    <property type="match status" value="1"/>
</dbReference>
<evidence type="ECO:0000313" key="4">
    <source>
        <dbReference type="Proteomes" id="UP000219435"/>
    </source>
</evidence>
<dbReference type="OrthoDB" id="9780943at2"/>
<comment type="similarity">
    <text evidence="1">Belongs to the UPF0065 (bug) family.</text>
</comment>
<name>A0A285V6E9_9ACTN</name>
<dbReference type="Pfam" id="PF03401">
    <property type="entry name" value="TctC"/>
    <property type="match status" value="1"/>
</dbReference>
<dbReference type="Gene3D" id="3.40.190.150">
    <property type="entry name" value="Bordetella uptake gene, domain 1"/>
    <property type="match status" value="1"/>
</dbReference>
<dbReference type="EMBL" id="OBQI01000003">
    <property type="protein sequence ID" value="SOC49507.1"/>
    <property type="molecule type" value="Genomic_DNA"/>
</dbReference>
<feature type="signal peptide" evidence="2">
    <location>
        <begin position="1"/>
        <end position="26"/>
    </location>
</feature>
<evidence type="ECO:0000256" key="2">
    <source>
        <dbReference type="SAM" id="SignalP"/>
    </source>
</evidence>
<keyword evidence="3" id="KW-0675">Receptor</keyword>